<evidence type="ECO:0000313" key="4">
    <source>
        <dbReference type="EMBL" id="RAR73703.1"/>
    </source>
</evidence>
<dbReference type="SUPFAM" id="SSF52540">
    <property type="entry name" value="P-loop containing nucleoside triphosphate hydrolases"/>
    <property type="match status" value="1"/>
</dbReference>
<dbReference type="GO" id="GO:0005829">
    <property type="term" value="C:cytosol"/>
    <property type="evidence" value="ECO:0007669"/>
    <property type="project" value="TreeGrafter"/>
</dbReference>
<keyword evidence="5" id="KW-1185">Reference proteome</keyword>
<protein>
    <recommendedName>
        <fullName evidence="1">DNA 3'-5' helicase II</fullName>
    </recommendedName>
</protein>
<organism evidence="4 5">
    <name type="scientific">Flavobacterium aciduliphilum</name>
    <dbReference type="NCBI Taxonomy" id="1101402"/>
    <lineage>
        <taxon>Bacteria</taxon>
        <taxon>Pseudomonadati</taxon>
        <taxon>Bacteroidota</taxon>
        <taxon>Flavobacteriia</taxon>
        <taxon>Flavobacteriales</taxon>
        <taxon>Flavobacteriaceae</taxon>
        <taxon>Flavobacterium</taxon>
    </lineage>
</organism>
<dbReference type="InterPro" id="IPR011528">
    <property type="entry name" value="NERD"/>
</dbReference>
<dbReference type="Proteomes" id="UP000248840">
    <property type="component" value="Unassembled WGS sequence"/>
</dbReference>
<dbReference type="Gene3D" id="3.40.50.300">
    <property type="entry name" value="P-loop containing nucleotide triphosphate hydrolases"/>
    <property type="match status" value="2"/>
</dbReference>
<evidence type="ECO:0000259" key="2">
    <source>
        <dbReference type="Pfam" id="PF08378"/>
    </source>
</evidence>
<comment type="caution">
    <text evidence="4">The sequence shown here is derived from an EMBL/GenBank/DDBJ whole genome shotgun (WGS) entry which is preliminary data.</text>
</comment>
<dbReference type="InterPro" id="IPR027417">
    <property type="entry name" value="P-loop_NTPase"/>
</dbReference>
<dbReference type="InterPro" id="IPR018647">
    <property type="entry name" value="SLFN_3-like_DNA/RNA_helicase"/>
</dbReference>
<dbReference type="GO" id="GO:0003677">
    <property type="term" value="F:DNA binding"/>
    <property type="evidence" value="ECO:0007669"/>
    <property type="project" value="InterPro"/>
</dbReference>
<dbReference type="GO" id="GO:0043138">
    <property type="term" value="F:3'-5' DNA helicase activity"/>
    <property type="evidence" value="ECO:0007669"/>
    <property type="project" value="TreeGrafter"/>
</dbReference>
<evidence type="ECO:0000313" key="5">
    <source>
        <dbReference type="Proteomes" id="UP000248840"/>
    </source>
</evidence>
<dbReference type="AlphaFoldDB" id="A0A328YKT8"/>
<gene>
    <name evidence="4" type="ORF">CLV55_10322</name>
</gene>
<dbReference type="PANTHER" id="PTHR11070">
    <property type="entry name" value="UVRD / RECB / PCRA DNA HELICASE FAMILY MEMBER"/>
    <property type="match status" value="1"/>
</dbReference>
<dbReference type="PANTHER" id="PTHR11070:SF2">
    <property type="entry name" value="ATP-DEPENDENT DNA HELICASE SRS2"/>
    <property type="match status" value="1"/>
</dbReference>
<dbReference type="Pfam" id="PF09848">
    <property type="entry name" value="SLFN-g3_helicase"/>
    <property type="match status" value="1"/>
</dbReference>
<proteinExistence type="predicted"/>
<evidence type="ECO:0000259" key="3">
    <source>
        <dbReference type="Pfam" id="PF09848"/>
    </source>
</evidence>
<dbReference type="Pfam" id="PF08378">
    <property type="entry name" value="NERD"/>
    <property type="match status" value="1"/>
</dbReference>
<dbReference type="GO" id="GO:0005524">
    <property type="term" value="F:ATP binding"/>
    <property type="evidence" value="ECO:0007669"/>
    <property type="project" value="InterPro"/>
</dbReference>
<evidence type="ECO:0000256" key="1">
    <source>
        <dbReference type="ARBA" id="ARBA00034923"/>
    </source>
</evidence>
<feature type="domain" description="NERD" evidence="2">
    <location>
        <begin position="13"/>
        <end position="124"/>
    </location>
</feature>
<dbReference type="InterPro" id="IPR000212">
    <property type="entry name" value="DNA_helicase_UvrD/REP"/>
</dbReference>
<dbReference type="RefSeq" id="WP_112112509.1">
    <property type="nucleotide sequence ID" value="NZ_QLSZ01000003.1"/>
</dbReference>
<dbReference type="OrthoDB" id="9787585at2"/>
<dbReference type="EMBL" id="QLSZ01000003">
    <property type="protein sequence ID" value="RAR73703.1"/>
    <property type="molecule type" value="Genomic_DNA"/>
</dbReference>
<dbReference type="GO" id="GO:0000725">
    <property type="term" value="P:recombinational repair"/>
    <property type="evidence" value="ECO:0007669"/>
    <property type="project" value="TreeGrafter"/>
</dbReference>
<accession>A0A328YKT8</accession>
<sequence>MIYPTKFNKPEEPAEEKVFNALSKLPDSDFTTFYSQEFTSINPREKNEYEIDFIVVDHRNNRLNAILVIEVKGGNITFNGATQKWSQNGKEMNKAPNKQASSAMNNLVSRFRFLSLNIPFHWVLWFPDIQVRPDEWLPTAVSRDRLLDSNSVSYCSDALPFLFNEIIEKNPNEGAPVTDFLKLKDILLRSVGFFKPLHKEFEENENTFKKLTENQGKIFKYIDINPNICVQGPAGSGKTFIAYNKAIEFGERGMKVMYVCFNKTLATELRHRYRNLNLPREFEIEFTNFHFWALRIAEQNPTYKKEKADSEFFNTYIPNKAKEVINEPFYDAVIIDEGQDFRENWLELLNKILKKEGRFLFFMDENQDIFETFKGVPHHRNITKCHLEENCRNTKLIIEKLKETLPDVKMVPMEGTPDGQPIKTIAFDSNESQVNELDRQVKLLIESGIRPNQIIILTNNLEGISSLKGVHNLGGKKLISTYDREYGRDTNCIAQTTINVFKGLEADIVFILDAQNIENKNSFYTQASRAKQMLFIFKKNYDKI</sequence>
<name>A0A328YKT8_9FLAO</name>
<reference evidence="4 5" key="1">
    <citation type="submission" date="2018-06" db="EMBL/GenBank/DDBJ databases">
        <title>Genomic Encyclopedia of Archaeal and Bacterial Type Strains, Phase II (KMG-II): from individual species to whole genera.</title>
        <authorList>
            <person name="Goeker M."/>
        </authorList>
    </citation>
    <scope>NUCLEOTIDE SEQUENCE [LARGE SCALE GENOMIC DNA]</scope>
    <source>
        <strain evidence="4 5">DSM 25663</strain>
    </source>
</reference>
<feature type="domain" description="Schlafen group 3-like DNA/RNA helicase" evidence="3">
    <location>
        <begin position="228"/>
        <end position="371"/>
    </location>
</feature>